<evidence type="ECO:0000256" key="1">
    <source>
        <dbReference type="SAM" id="MobiDB-lite"/>
    </source>
</evidence>
<reference evidence="2 3" key="1">
    <citation type="submission" date="2019-05" db="EMBL/GenBank/DDBJ databases">
        <title>Emergence of the Ug99 lineage of the wheat stem rust pathogen through somatic hybridization.</title>
        <authorList>
            <person name="Li F."/>
            <person name="Upadhyaya N.M."/>
            <person name="Sperschneider J."/>
            <person name="Matny O."/>
            <person name="Nguyen-Phuc H."/>
            <person name="Mago R."/>
            <person name="Raley C."/>
            <person name="Miller M.E."/>
            <person name="Silverstein K.A.T."/>
            <person name="Henningsen E."/>
            <person name="Hirsch C.D."/>
            <person name="Visser B."/>
            <person name="Pretorius Z.A."/>
            <person name="Steffenson B.J."/>
            <person name="Schwessinger B."/>
            <person name="Dodds P.N."/>
            <person name="Figueroa M."/>
        </authorList>
    </citation>
    <scope>NUCLEOTIDE SEQUENCE [LARGE SCALE GENOMIC DNA]</scope>
    <source>
        <strain evidence="2">21-0</strain>
    </source>
</reference>
<name>A0A5B0N3Z2_PUCGR</name>
<dbReference type="EMBL" id="VSWC01000119">
    <property type="protein sequence ID" value="KAA1082848.1"/>
    <property type="molecule type" value="Genomic_DNA"/>
</dbReference>
<protein>
    <submittedName>
        <fullName evidence="2">Uncharacterized protein</fullName>
    </submittedName>
</protein>
<comment type="caution">
    <text evidence="2">The sequence shown here is derived from an EMBL/GenBank/DDBJ whole genome shotgun (WGS) entry which is preliminary data.</text>
</comment>
<dbReference type="AlphaFoldDB" id="A0A5B0N3Z2"/>
<gene>
    <name evidence="2" type="ORF">PGT21_016499</name>
</gene>
<feature type="region of interest" description="Disordered" evidence="1">
    <location>
        <begin position="109"/>
        <end position="128"/>
    </location>
</feature>
<evidence type="ECO:0000313" key="3">
    <source>
        <dbReference type="Proteomes" id="UP000324748"/>
    </source>
</evidence>
<accession>A0A5B0N3Z2</accession>
<keyword evidence="3" id="KW-1185">Reference proteome</keyword>
<feature type="non-terminal residue" evidence="2">
    <location>
        <position position="1"/>
    </location>
</feature>
<organism evidence="2 3">
    <name type="scientific">Puccinia graminis f. sp. tritici</name>
    <dbReference type="NCBI Taxonomy" id="56615"/>
    <lineage>
        <taxon>Eukaryota</taxon>
        <taxon>Fungi</taxon>
        <taxon>Dikarya</taxon>
        <taxon>Basidiomycota</taxon>
        <taxon>Pucciniomycotina</taxon>
        <taxon>Pucciniomycetes</taxon>
        <taxon>Pucciniales</taxon>
        <taxon>Pucciniaceae</taxon>
        <taxon>Puccinia</taxon>
    </lineage>
</organism>
<evidence type="ECO:0000313" key="2">
    <source>
        <dbReference type="EMBL" id="KAA1082848.1"/>
    </source>
</evidence>
<dbReference type="Proteomes" id="UP000324748">
    <property type="component" value="Unassembled WGS sequence"/>
</dbReference>
<sequence>RPPGVVLASHVRRHRFIVPPTPAKTTHKRDPMGSGFRELLPMGRGLMDTIGARTGLRGDPQADAVSWHHSSTSYGAEYSCDPKVTPVVFCIGYARSVCQHWDLLDPVMRPRPAEQQSDASESESTNTS</sequence>
<feature type="region of interest" description="Disordered" evidence="1">
    <location>
        <begin position="21"/>
        <end position="40"/>
    </location>
</feature>
<proteinExistence type="predicted"/>
<feature type="compositionally biased region" description="Low complexity" evidence="1">
    <location>
        <begin position="113"/>
        <end position="128"/>
    </location>
</feature>